<keyword evidence="4" id="KW-1185">Reference proteome</keyword>
<organism evidence="3 4">
    <name type="scientific">Sphaerotilus uruguayifluvii</name>
    <dbReference type="NCBI Taxonomy" id="2735897"/>
    <lineage>
        <taxon>Bacteria</taxon>
        <taxon>Pseudomonadati</taxon>
        <taxon>Pseudomonadota</taxon>
        <taxon>Betaproteobacteria</taxon>
        <taxon>Burkholderiales</taxon>
        <taxon>Sphaerotilaceae</taxon>
        <taxon>Sphaerotilus</taxon>
    </lineage>
</organism>
<protein>
    <submittedName>
        <fullName evidence="3">Uncharacterized protein</fullName>
    </submittedName>
</protein>
<evidence type="ECO:0000256" key="2">
    <source>
        <dbReference type="SAM" id="Phobius"/>
    </source>
</evidence>
<name>A0ABX2G755_9BURK</name>
<keyword evidence="2" id="KW-1133">Transmembrane helix</keyword>
<sequence>MNGFAKRIDGSPETGERNAAGSAPPHTILMRHPDSGQEHEVGVGPSRAVLLLGPLELARRGDWGLMLLCIVLPVIGQVMVAPMANRRHLRRLIRDGYRAISPRPGHVSHAEWILGMHIPRYSGRRPHPAPDAQGG</sequence>
<evidence type="ECO:0000313" key="4">
    <source>
        <dbReference type="Proteomes" id="UP001516061"/>
    </source>
</evidence>
<feature type="region of interest" description="Disordered" evidence="1">
    <location>
        <begin position="1"/>
        <end position="41"/>
    </location>
</feature>
<keyword evidence="2" id="KW-0472">Membrane</keyword>
<evidence type="ECO:0000313" key="3">
    <source>
        <dbReference type="EMBL" id="NRT57233.1"/>
    </source>
</evidence>
<comment type="caution">
    <text evidence="3">The sequence shown here is derived from an EMBL/GenBank/DDBJ whole genome shotgun (WGS) entry which is preliminary data.</text>
</comment>
<dbReference type="Proteomes" id="UP001516061">
    <property type="component" value="Unassembled WGS sequence"/>
</dbReference>
<gene>
    <name evidence="3" type="ORF">HNQ01_002983</name>
</gene>
<proteinExistence type="predicted"/>
<feature type="compositionally biased region" description="Basic and acidic residues" evidence="1">
    <location>
        <begin position="31"/>
        <end position="41"/>
    </location>
</feature>
<accession>A0ABX2G755</accession>
<dbReference type="RefSeq" id="WP_173806234.1">
    <property type="nucleotide sequence ID" value="NZ_JABSNM010000013.1"/>
</dbReference>
<keyword evidence="2" id="KW-0812">Transmembrane</keyword>
<evidence type="ECO:0000256" key="1">
    <source>
        <dbReference type="SAM" id="MobiDB-lite"/>
    </source>
</evidence>
<reference evidence="3 4" key="1">
    <citation type="submission" date="2020-05" db="EMBL/GenBank/DDBJ databases">
        <title>Genomic Encyclopedia of Type Strains, Phase IV (KMG-V): Genome sequencing to study the core and pangenomes of soil and plant-associated prokaryotes.</title>
        <authorList>
            <person name="Whitman W."/>
        </authorList>
    </citation>
    <scope>NUCLEOTIDE SEQUENCE [LARGE SCALE GENOMIC DNA]</scope>
    <source>
        <strain evidence="3 4">C29</strain>
    </source>
</reference>
<feature type="compositionally biased region" description="Basic and acidic residues" evidence="1">
    <location>
        <begin position="1"/>
        <end position="16"/>
    </location>
</feature>
<feature type="transmembrane region" description="Helical" evidence="2">
    <location>
        <begin position="63"/>
        <end position="84"/>
    </location>
</feature>
<dbReference type="EMBL" id="JABSNM010000013">
    <property type="protein sequence ID" value="NRT57233.1"/>
    <property type="molecule type" value="Genomic_DNA"/>
</dbReference>